<dbReference type="AlphaFoldDB" id="A0A378NB49"/>
<sequence length="68" mass="7334">MRTEFEDIVQNTENLASGLYSLSHLLEILDNTEDQISMSGLAHLVAIIASATKKQANDAATALNCVDN</sequence>
<dbReference type="EMBL" id="UGPL01000006">
    <property type="protein sequence ID" value="STY65683.1"/>
    <property type="molecule type" value="Genomic_DNA"/>
</dbReference>
<protein>
    <submittedName>
        <fullName evidence="1">Uncharacterized protein</fullName>
    </submittedName>
</protein>
<reference evidence="1 2" key="1">
    <citation type="submission" date="2018-06" db="EMBL/GenBank/DDBJ databases">
        <authorList>
            <consortium name="Pathogen Informatics"/>
            <person name="Doyle S."/>
        </authorList>
    </citation>
    <scope>NUCLEOTIDE SEQUENCE [LARGE SCALE GENOMIC DNA]</scope>
    <source>
        <strain evidence="1 2">NCTC9380</strain>
    </source>
</reference>
<accession>A0A378NB49</accession>
<gene>
    <name evidence="1" type="ORF">NCTC9380_00951</name>
</gene>
<dbReference type="RefSeq" id="WP_006251275.1">
    <property type="nucleotide sequence ID" value="NZ_CP017484.1"/>
</dbReference>
<evidence type="ECO:0000313" key="2">
    <source>
        <dbReference type="Proteomes" id="UP000254031"/>
    </source>
</evidence>
<evidence type="ECO:0000313" key="1">
    <source>
        <dbReference type="EMBL" id="STY65683.1"/>
    </source>
</evidence>
<organism evidence="1 2">
    <name type="scientific">Mannheimia haemolytica</name>
    <name type="common">Pasteurella haemolytica</name>
    <dbReference type="NCBI Taxonomy" id="75985"/>
    <lineage>
        <taxon>Bacteria</taxon>
        <taxon>Pseudomonadati</taxon>
        <taxon>Pseudomonadota</taxon>
        <taxon>Gammaproteobacteria</taxon>
        <taxon>Pasteurellales</taxon>
        <taxon>Pasteurellaceae</taxon>
        <taxon>Mannheimia</taxon>
    </lineage>
</organism>
<dbReference type="Proteomes" id="UP000254031">
    <property type="component" value="Unassembled WGS sequence"/>
</dbReference>
<proteinExistence type="predicted"/>
<name>A0A378NB49_MANHA</name>